<dbReference type="InterPro" id="IPR003018">
    <property type="entry name" value="GAF"/>
</dbReference>
<dbReference type="InterPro" id="IPR011576">
    <property type="entry name" value="Pyridox_Oxase_N"/>
</dbReference>
<gene>
    <name evidence="1" type="ORF">A8145_16220</name>
</gene>
<dbReference type="Pfam" id="PF01590">
    <property type="entry name" value="GAF"/>
    <property type="match status" value="1"/>
</dbReference>
<dbReference type="Gene3D" id="2.30.110.10">
    <property type="entry name" value="Electron Transport, Fmn-binding Protein, Chain A"/>
    <property type="match status" value="1"/>
</dbReference>
<name>A0A6M7TUT8_RHILI</name>
<evidence type="ECO:0000313" key="1">
    <source>
        <dbReference type="EMBL" id="OBQ65694.1"/>
    </source>
</evidence>
<dbReference type="EMBL" id="LYTK01000012">
    <property type="protein sequence ID" value="OBQ65694.1"/>
    <property type="molecule type" value="Genomic_DNA"/>
</dbReference>
<evidence type="ECO:0000313" key="2">
    <source>
        <dbReference type="Proteomes" id="UP000093737"/>
    </source>
</evidence>
<dbReference type="PANTHER" id="PTHR40660:SF1">
    <property type="entry name" value="5'-PHOSPHATE OXIDASE PUTATIVE DOMAIN-CONTAINING PROTEIN-RELATED"/>
    <property type="match status" value="1"/>
</dbReference>
<reference evidence="1 2" key="1">
    <citation type="submission" date="2016-05" db="EMBL/GenBank/DDBJ databases">
        <authorList>
            <person name="Ramsay J.P."/>
        </authorList>
    </citation>
    <scope>NUCLEOTIDE SEQUENCE [LARGE SCALE GENOMIC DNA]</scope>
    <source>
        <strain evidence="1 2">NZP2042</strain>
    </source>
</reference>
<comment type="caution">
    <text evidence="1">The sequence shown here is derived from an EMBL/GenBank/DDBJ whole genome shotgun (WGS) entry which is preliminary data.</text>
</comment>
<dbReference type="Proteomes" id="UP000093737">
    <property type="component" value="Unassembled WGS sequence"/>
</dbReference>
<dbReference type="RefSeq" id="WP_056575146.1">
    <property type="nucleotide sequence ID" value="NZ_CP033334.1"/>
</dbReference>
<sequence length="446" mass="48423">MISLSDIRDSFEGVIPSVIATSDGDGIPNISYLSHVYYVDESHVALSNQFFSKTAANVRASGVATLMVVDGRSGVQHILDLEFLHALDHGELFERIKSHLSVMSAQQGMAGIMKLRSADLYFVRDCRAVVGAVPPEHRNPVPATTNHLPKAALLAAAIGSEADADVMLDKALAGLENSFDYRHAMVLVPDETAQRLSTLASRGYSSLGVGAEIAFGEGVIGIAAATRQPVRICDLRRSQRYASAILSASERTRHIPLPGLAGPRSQMAVPMLAQGKLRGVLFVESEASFAFGHQDEDALMLVASQLAAGLRLAELEGGHQANAFAKSAQGGHASDQAGAPAFKIRYFAFDDSVFIDDDYLIKGVPGRLLIHLVRTFLATGRRDFSNREIRRDATLRLPDIKDNLETRLILLRRRLDEKSAPIRLLRPERGHIRLELAGLPLLEAEP</sequence>
<protein>
    <submittedName>
        <fullName evidence="1">Transcriptional regulator</fullName>
    </submittedName>
</protein>
<organism evidence="1 2">
    <name type="scientific">Rhizobium loti</name>
    <name type="common">Mesorhizobium loti</name>
    <dbReference type="NCBI Taxonomy" id="381"/>
    <lineage>
        <taxon>Bacteria</taxon>
        <taxon>Pseudomonadati</taxon>
        <taxon>Pseudomonadota</taxon>
        <taxon>Alphaproteobacteria</taxon>
        <taxon>Hyphomicrobiales</taxon>
        <taxon>Phyllobacteriaceae</taxon>
        <taxon>Mesorhizobium</taxon>
    </lineage>
</organism>
<dbReference type="SUPFAM" id="SSF55781">
    <property type="entry name" value="GAF domain-like"/>
    <property type="match status" value="1"/>
</dbReference>
<dbReference type="AlphaFoldDB" id="A0A6M7TUT8"/>
<proteinExistence type="predicted"/>
<dbReference type="InterPro" id="IPR029016">
    <property type="entry name" value="GAF-like_dom_sf"/>
</dbReference>
<dbReference type="Pfam" id="PF01243">
    <property type="entry name" value="PNPOx_N"/>
    <property type="match status" value="1"/>
</dbReference>
<dbReference type="SMART" id="SM00065">
    <property type="entry name" value="GAF"/>
    <property type="match status" value="1"/>
</dbReference>
<dbReference type="Gene3D" id="3.30.450.40">
    <property type="match status" value="1"/>
</dbReference>
<dbReference type="InterPro" id="IPR012349">
    <property type="entry name" value="Split_barrel_FMN-bd"/>
</dbReference>
<accession>A0A6M7TUT8</accession>
<dbReference type="PANTHER" id="PTHR40660">
    <property type="entry name" value="5'-PHOSPHATE OXIDASE PUTATIVE DOMAIN-CONTAINING PROTEIN-RELATED"/>
    <property type="match status" value="1"/>
</dbReference>
<dbReference type="SUPFAM" id="SSF50475">
    <property type="entry name" value="FMN-binding split barrel"/>
    <property type="match status" value="1"/>
</dbReference>